<dbReference type="EMBL" id="HACG01006421">
    <property type="protein sequence ID" value="CEK53286.1"/>
    <property type="molecule type" value="Transcribed_RNA"/>
</dbReference>
<accession>A0A0B6YBT5</accession>
<dbReference type="AlphaFoldDB" id="A0A0B6YBT5"/>
<feature type="non-terminal residue" evidence="1">
    <location>
        <position position="88"/>
    </location>
</feature>
<proteinExistence type="predicted"/>
<reference evidence="1" key="1">
    <citation type="submission" date="2014-12" db="EMBL/GenBank/DDBJ databases">
        <title>Insight into the proteome of Arion vulgaris.</title>
        <authorList>
            <person name="Aradska J."/>
            <person name="Bulat T."/>
            <person name="Smidak R."/>
            <person name="Sarate P."/>
            <person name="Gangsoo J."/>
            <person name="Sialana F."/>
            <person name="Bilban M."/>
            <person name="Lubec G."/>
        </authorList>
    </citation>
    <scope>NUCLEOTIDE SEQUENCE</scope>
    <source>
        <tissue evidence="1">Skin</tissue>
    </source>
</reference>
<sequence length="88" mass="9777">TMSPDSKTILSNLTTANQLLTAPSRVGTSPVMKLSFDEYHKTWLGIATSKASPTAINPYLASVKDKYILQNVHLCLSNEEIKEIKRKQ</sequence>
<gene>
    <name evidence="1" type="primary">ORF19760</name>
</gene>
<name>A0A0B6YBT5_9EUPU</name>
<feature type="non-terminal residue" evidence="1">
    <location>
        <position position="1"/>
    </location>
</feature>
<protein>
    <submittedName>
        <fullName evidence="1">Uncharacterized protein</fullName>
    </submittedName>
</protein>
<organism evidence="1">
    <name type="scientific">Arion vulgaris</name>
    <dbReference type="NCBI Taxonomy" id="1028688"/>
    <lineage>
        <taxon>Eukaryota</taxon>
        <taxon>Metazoa</taxon>
        <taxon>Spiralia</taxon>
        <taxon>Lophotrochozoa</taxon>
        <taxon>Mollusca</taxon>
        <taxon>Gastropoda</taxon>
        <taxon>Heterobranchia</taxon>
        <taxon>Euthyneura</taxon>
        <taxon>Panpulmonata</taxon>
        <taxon>Eupulmonata</taxon>
        <taxon>Stylommatophora</taxon>
        <taxon>Helicina</taxon>
        <taxon>Arionoidea</taxon>
        <taxon>Arionidae</taxon>
        <taxon>Arion</taxon>
    </lineage>
</organism>
<evidence type="ECO:0000313" key="1">
    <source>
        <dbReference type="EMBL" id="CEK53286.1"/>
    </source>
</evidence>